<sequence>MDLRTVETVVRRLFTDAEFRARAIEDSAAALSEYRLGAAEHAALSKLCLQLASGPKFNAAPIGTLGWWA</sequence>
<accession>D1CAG5</accession>
<name>D1CAG5_SPHTD</name>
<dbReference type="RefSeq" id="WP_012873843.1">
    <property type="nucleotide sequence ID" value="NC_013524.1"/>
</dbReference>
<evidence type="ECO:0000313" key="2">
    <source>
        <dbReference type="Proteomes" id="UP000002027"/>
    </source>
</evidence>
<dbReference type="HOGENOM" id="CLU_2773816_0_0_0"/>
<dbReference type="Proteomes" id="UP000002027">
    <property type="component" value="Chromosome 2"/>
</dbReference>
<keyword evidence="2" id="KW-1185">Reference proteome</keyword>
<dbReference type="STRING" id="479434.Sthe_3408"/>
<organism evidence="1 2">
    <name type="scientific">Sphaerobacter thermophilus (strain ATCC 49802 / DSM 20745 / KCCM 41009 / NCIMB 13125 / S 6022)</name>
    <dbReference type="NCBI Taxonomy" id="479434"/>
    <lineage>
        <taxon>Bacteria</taxon>
        <taxon>Pseudomonadati</taxon>
        <taxon>Thermomicrobiota</taxon>
        <taxon>Thermomicrobia</taxon>
        <taxon>Sphaerobacterales</taxon>
        <taxon>Sphaerobacterineae</taxon>
        <taxon>Sphaerobacteraceae</taxon>
        <taxon>Sphaerobacter</taxon>
    </lineage>
</organism>
<reference evidence="2" key="1">
    <citation type="submission" date="2009-11" db="EMBL/GenBank/DDBJ databases">
        <title>The complete chromosome 2 of Sphaerobacter thermophilus DSM 20745.</title>
        <authorList>
            <person name="Lucas S."/>
            <person name="Copeland A."/>
            <person name="Lapidus A."/>
            <person name="Glavina del Rio T."/>
            <person name="Dalin E."/>
            <person name="Tice H."/>
            <person name="Bruce D."/>
            <person name="Goodwin L."/>
            <person name="Pitluck S."/>
            <person name="Kyrpides N."/>
            <person name="Mavromatis K."/>
            <person name="Ivanova N."/>
            <person name="Mikhailova N."/>
            <person name="LaButti K.M."/>
            <person name="Clum A."/>
            <person name="Sun H.I."/>
            <person name="Brettin T."/>
            <person name="Detter J.C."/>
            <person name="Han C."/>
            <person name="Larimer F."/>
            <person name="Land M."/>
            <person name="Hauser L."/>
            <person name="Markowitz V."/>
            <person name="Cheng J.F."/>
            <person name="Hugenholtz P."/>
            <person name="Woyke T."/>
            <person name="Wu D."/>
            <person name="Steenblock K."/>
            <person name="Schneider S."/>
            <person name="Pukall R."/>
            <person name="Goeker M."/>
            <person name="Klenk H.P."/>
            <person name="Eisen J.A."/>
        </authorList>
    </citation>
    <scope>NUCLEOTIDE SEQUENCE [LARGE SCALE GENOMIC DNA]</scope>
    <source>
        <strain evidence="2">ATCC 49802 / DSM 20745 / S 6022</strain>
    </source>
</reference>
<gene>
    <name evidence="1" type="ordered locus">Sthe_3408</name>
</gene>
<evidence type="ECO:0000313" key="1">
    <source>
        <dbReference type="EMBL" id="ACZ40808.1"/>
    </source>
</evidence>
<dbReference type="InParanoid" id="D1CAG5"/>
<dbReference type="KEGG" id="sti:Sthe_3408"/>
<dbReference type="EMBL" id="CP001824">
    <property type="protein sequence ID" value="ACZ40808.1"/>
    <property type="molecule type" value="Genomic_DNA"/>
</dbReference>
<dbReference type="AlphaFoldDB" id="D1CAG5"/>
<reference evidence="1 2" key="2">
    <citation type="journal article" date="2010" name="Stand. Genomic Sci.">
        <title>Complete genome sequence of Desulfohalobium retbaense type strain (HR(100)).</title>
        <authorList>
            <person name="Spring S."/>
            <person name="Nolan M."/>
            <person name="Lapidus A."/>
            <person name="Glavina Del Rio T."/>
            <person name="Copeland A."/>
            <person name="Tice H."/>
            <person name="Cheng J.F."/>
            <person name="Lucas S."/>
            <person name="Land M."/>
            <person name="Chen F."/>
            <person name="Bruce D."/>
            <person name="Goodwin L."/>
            <person name="Pitluck S."/>
            <person name="Ivanova N."/>
            <person name="Mavromatis K."/>
            <person name="Mikhailova N."/>
            <person name="Pati A."/>
            <person name="Chen A."/>
            <person name="Palaniappan K."/>
            <person name="Hauser L."/>
            <person name="Chang Y.J."/>
            <person name="Jeffries C.D."/>
            <person name="Munk C."/>
            <person name="Kiss H."/>
            <person name="Chain P."/>
            <person name="Han C."/>
            <person name="Brettin T."/>
            <person name="Detter J.C."/>
            <person name="Schuler E."/>
            <person name="Goker M."/>
            <person name="Rohde M."/>
            <person name="Bristow J."/>
            <person name="Eisen J.A."/>
            <person name="Markowitz V."/>
            <person name="Hugenholtz P."/>
            <person name="Kyrpides N.C."/>
            <person name="Klenk H.P."/>
        </authorList>
    </citation>
    <scope>NUCLEOTIDE SEQUENCE [LARGE SCALE GENOMIC DNA]</scope>
    <source>
        <strain evidence="2">ATCC 49802 / DSM 20745 / S 6022</strain>
    </source>
</reference>
<protein>
    <submittedName>
        <fullName evidence="1">Uncharacterized protein</fullName>
    </submittedName>
</protein>
<proteinExistence type="predicted"/>